<organism evidence="5 6">
    <name type="scientific">Chloropicon roscoffensis</name>
    <dbReference type="NCBI Taxonomy" id="1461544"/>
    <lineage>
        <taxon>Eukaryota</taxon>
        <taxon>Viridiplantae</taxon>
        <taxon>Chlorophyta</taxon>
        <taxon>Chloropicophyceae</taxon>
        <taxon>Chloropicales</taxon>
        <taxon>Chloropicaceae</taxon>
        <taxon>Chloropicon</taxon>
    </lineage>
</organism>
<gene>
    <name evidence="5" type="ORF">HKI87_05g35170</name>
</gene>
<keyword evidence="6" id="KW-1185">Reference proteome</keyword>
<accession>A0AAX4P7Z7</accession>
<feature type="region of interest" description="Disordered" evidence="4">
    <location>
        <begin position="1"/>
        <end position="36"/>
    </location>
</feature>
<dbReference type="PANTHER" id="PTHR13486:SF2">
    <property type="entry name" value="SPLICING FACTOR C9ORF78"/>
    <property type="match status" value="1"/>
</dbReference>
<reference evidence="5 6" key="1">
    <citation type="submission" date="2024-03" db="EMBL/GenBank/DDBJ databases">
        <title>Complete genome sequence of the green alga Chloropicon roscoffensis RCC1871.</title>
        <authorList>
            <person name="Lemieux C."/>
            <person name="Pombert J.-F."/>
            <person name="Otis C."/>
            <person name="Turmel M."/>
        </authorList>
    </citation>
    <scope>NUCLEOTIDE SEQUENCE [LARGE SCALE GENOMIC DNA]</scope>
    <source>
        <strain evidence="5 6">RCC1871</strain>
    </source>
</reference>
<name>A0AAX4P7Z7_9CHLO</name>
<sequence length="219" mass="23935">MAGEGRKRRTRPGLRKARASDAAGEGGGDEGDLGSLERVRELQAVRKKSKGITPVDAALGKEFRKAGADAAEQREAAAAVEEESKYGLQVFAAGDASAKKETTEEDRMKRYVEERLSGQPKAREGEGEEDDGFLAKAFNRPKKPASDEPNWSGGIAEVPVSMETKLRNIEEIEEAKRRILDRAVGHDAGAGEGAGIRRSDLPTFFGRTEQKFRRAQQRH</sequence>
<feature type="compositionally biased region" description="Basic residues" evidence="4">
    <location>
        <begin position="1"/>
        <end position="17"/>
    </location>
</feature>
<evidence type="ECO:0000256" key="1">
    <source>
        <dbReference type="ARBA" id="ARBA00004123"/>
    </source>
</evidence>
<evidence type="ECO:0000256" key="4">
    <source>
        <dbReference type="SAM" id="MobiDB-lite"/>
    </source>
</evidence>
<evidence type="ECO:0000313" key="5">
    <source>
        <dbReference type="EMBL" id="WZN61981.1"/>
    </source>
</evidence>
<feature type="compositionally biased region" description="Basic and acidic residues" evidence="4">
    <location>
        <begin position="113"/>
        <end position="125"/>
    </location>
</feature>
<dbReference type="InterPro" id="IPR010756">
    <property type="entry name" value="Tls1-like"/>
</dbReference>
<feature type="region of interest" description="Disordered" evidence="4">
    <location>
        <begin position="113"/>
        <end position="156"/>
    </location>
</feature>
<evidence type="ECO:0000256" key="3">
    <source>
        <dbReference type="ARBA" id="ARBA00023242"/>
    </source>
</evidence>
<dbReference type="Pfam" id="PF07052">
    <property type="entry name" value="Hep_59"/>
    <property type="match status" value="1"/>
</dbReference>
<dbReference type="PANTHER" id="PTHR13486">
    <property type="entry name" value="TELOMERE LENGTH AND SILENCING PROTEIN 1 TLS1 FAMILY MEMBER"/>
    <property type="match status" value="1"/>
</dbReference>
<protein>
    <submittedName>
        <fullName evidence="5">Uncharacterized protein</fullName>
    </submittedName>
</protein>
<feature type="region of interest" description="Disordered" evidence="4">
    <location>
        <begin position="187"/>
        <end position="219"/>
    </location>
</feature>
<evidence type="ECO:0000256" key="2">
    <source>
        <dbReference type="ARBA" id="ARBA00007643"/>
    </source>
</evidence>
<dbReference type="Proteomes" id="UP001472866">
    <property type="component" value="Chromosome 05"/>
</dbReference>
<evidence type="ECO:0000313" key="6">
    <source>
        <dbReference type="Proteomes" id="UP001472866"/>
    </source>
</evidence>
<dbReference type="GO" id="GO:0005681">
    <property type="term" value="C:spliceosomal complex"/>
    <property type="evidence" value="ECO:0007669"/>
    <property type="project" value="TreeGrafter"/>
</dbReference>
<comment type="subcellular location">
    <subcellularLocation>
        <location evidence="1">Nucleus</location>
    </subcellularLocation>
</comment>
<comment type="similarity">
    <text evidence="2">Belongs to the TLS1 family.</text>
</comment>
<proteinExistence type="inferred from homology"/>
<keyword evidence="3" id="KW-0539">Nucleus</keyword>
<dbReference type="GO" id="GO:0000398">
    <property type="term" value="P:mRNA splicing, via spliceosome"/>
    <property type="evidence" value="ECO:0007669"/>
    <property type="project" value="TreeGrafter"/>
</dbReference>
<dbReference type="EMBL" id="CP151505">
    <property type="protein sequence ID" value="WZN61981.1"/>
    <property type="molecule type" value="Genomic_DNA"/>
</dbReference>
<dbReference type="AlphaFoldDB" id="A0AAX4P7Z7"/>